<name>A0A068S3Z3_9FUNG</name>
<comment type="caution">
    <text evidence="1">The sequence shown here is derived from an EMBL/GenBank/DDBJ whole genome shotgun (WGS) entry which is preliminary data.</text>
</comment>
<dbReference type="VEuPathDB" id="FungiDB:LCOR_07579.1"/>
<sequence>MHVSCGWIVSFNKQQHPYRRCHLKRNPRSGGSRYIAIRWTTCTSFVSISFPSPGGSGYRQLLGCTAAIKCLLWMDHVMNKQ</sequence>
<accession>A0A068S3Z3</accession>
<gene>
    <name evidence="1" type="ORF">LCOR_07579.1</name>
</gene>
<keyword evidence="2" id="KW-1185">Reference proteome</keyword>
<proteinExistence type="predicted"/>
<reference evidence="1" key="1">
    <citation type="submission" date="2013-08" db="EMBL/GenBank/DDBJ databases">
        <title>Gene expansion shapes genome architecture in the human pathogen Lichtheimia corymbifera: an evolutionary genomics analysis in the ancient terrestrial Mucorales (Mucoromycotina).</title>
        <authorList>
            <person name="Schwartze V.U."/>
            <person name="Winter S."/>
            <person name="Shelest E."/>
            <person name="Marcet-Houben M."/>
            <person name="Horn F."/>
            <person name="Wehner S."/>
            <person name="Hoffmann K."/>
            <person name="Riege K."/>
            <person name="Sammeth M."/>
            <person name="Nowrousian M."/>
            <person name="Valiante V."/>
            <person name="Linde J."/>
            <person name="Jacobsen I.D."/>
            <person name="Marz M."/>
            <person name="Brakhage A.A."/>
            <person name="Gabaldon T."/>
            <person name="Bocker S."/>
            <person name="Voigt K."/>
        </authorList>
    </citation>
    <scope>NUCLEOTIDE SEQUENCE [LARGE SCALE GENOMIC DNA]</scope>
    <source>
        <strain evidence="1">FSU 9682</strain>
    </source>
</reference>
<evidence type="ECO:0000313" key="1">
    <source>
        <dbReference type="EMBL" id="CDH56547.1"/>
    </source>
</evidence>
<protein>
    <submittedName>
        <fullName evidence="1">Uncharacterized protein</fullName>
    </submittedName>
</protein>
<dbReference type="EMBL" id="CBTN010000038">
    <property type="protein sequence ID" value="CDH56547.1"/>
    <property type="molecule type" value="Genomic_DNA"/>
</dbReference>
<organism evidence="1 2">
    <name type="scientific">Lichtheimia corymbifera JMRC:FSU:9682</name>
    <dbReference type="NCBI Taxonomy" id="1263082"/>
    <lineage>
        <taxon>Eukaryota</taxon>
        <taxon>Fungi</taxon>
        <taxon>Fungi incertae sedis</taxon>
        <taxon>Mucoromycota</taxon>
        <taxon>Mucoromycotina</taxon>
        <taxon>Mucoromycetes</taxon>
        <taxon>Mucorales</taxon>
        <taxon>Lichtheimiaceae</taxon>
        <taxon>Lichtheimia</taxon>
    </lineage>
</organism>
<evidence type="ECO:0000313" key="2">
    <source>
        <dbReference type="Proteomes" id="UP000027586"/>
    </source>
</evidence>
<dbReference type="Proteomes" id="UP000027586">
    <property type="component" value="Unassembled WGS sequence"/>
</dbReference>
<dbReference type="AlphaFoldDB" id="A0A068S3Z3"/>